<dbReference type="InterPro" id="IPR009057">
    <property type="entry name" value="Homeodomain-like_sf"/>
</dbReference>
<evidence type="ECO:0000313" key="6">
    <source>
        <dbReference type="EMBL" id="KAB1153927.1"/>
    </source>
</evidence>
<dbReference type="PANTHER" id="PTHR43280">
    <property type="entry name" value="ARAC-FAMILY TRANSCRIPTIONAL REGULATOR"/>
    <property type="match status" value="1"/>
</dbReference>
<dbReference type="SMART" id="SM00342">
    <property type="entry name" value="HTH_ARAC"/>
    <property type="match status" value="1"/>
</dbReference>
<feature type="domain" description="HTH araC/xylS-type" evidence="5">
    <location>
        <begin position="268"/>
        <end position="376"/>
    </location>
</feature>
<feature type="transmembrane region" description="Helical" evidence="4">
    <location>
        <begin position="135"/>
        <end position="155"/>
    </location>
</feature>
<name>A0A7J5A8S6_9FLAO</name>
<dbReference type="Proteomes" id="UP000467305">
    <property type="component" value="Unassembled WGS sequence"/>
</dbReference>
<dbReference type="EMBL" id="WAAU01000030">
    <property type="protein sequence ID" value="KAB1153927.1"/>
    <property type="molecule type" value="Genomic_DNA"/>
</dbReference>
<dbReference type="RefSeq" id="WP_150901047.1">
    <property type="nucleotide sequence ID" value="NZ_WAAU01000030.1"/>
</dbReference>
<keyword evidence="7" id="KW-1185">Reference proteome</keyword>
<dbReference type="GO" id="GO:0003700">
    <property type="term" value="F:DNA-binding transcription factor activity"/>
    <property type="evidence" value="ECO:0007669"/>
    <property type="project" value="InterPro"/>
</dbReference>
<evidence type="ECO:0000256" key="1">
    <source>
        <dbReference type="ARBA" id="ARBA00023015"/>
    </source>
</evidence>
<feature type="transmembrane region" description="Helical" evidence="4">
    <location>
        <begin position="99"/>
        <end position="123"/>
    </location>
</feature>
<evidence type="ECO:0000256" key="4">
    <source>
        <dbReference type="SAM" id="Phobius"/>
    </source>
</evidence>
<protein>
    <submittedName>
        <fullName evidence="6">Helix-turn-helix transcriptional regulator</fullName>
    </submittedName>
</protein>
<dbReference type="Pfam" id="PF12833">
    <property type="entry name" value="HTH_18"/>
    <property type="match status" value="1"/>
</dbReference>
<feature type="transmembrane region" description="Helical" evidence="4">
    <location>
        <begin position="69"/>
        <end position="87"/>
    </location>
</feature>
<feature type="transmembrane region" description="Helical" evidence="4">
    <location>
        <begin position="176"/>
        <end position="200"/>
    </location>
</feature>
<keyword evidence="3" id="KW-0804">Transcription</keyword>
<gene>
    <name evidence="6" type="ORF">F7018_15690</name>
</gene>
<dbReference type="PROSITE" id="PS00041">
    <property type="entry name" value="HTH_ARAC_FAMILY_1"/>
    <property type="match status" value="1"/>
</dbReference>
<dbReference type="PANTHER" id="PTHR43280:SF29">
    <property type="entry name" value="ARAC-FAMILY TRANSCRIPTIONAL REGULATOR"/>
    <property type="match status" value="1"/>
</dbReference>
<dbReference type="GO" id="GO:0043565">
    <property type="term" value="F:sequence-specific DNA binding"/>
    <property type="evidence" value="ECO:0007669"/>
    <property type="project" value="InterPro"/>
</dbReference>
<keyword evidence="4" id="KW-0472">Membrane</keyword>
<feature type="transmembrane region" description="Helical" evidence="4">
    <location>
        <begin position="6"/>
        <end position="29"/>
    </location>
</feature>
<keyword evidence="2" id="KW-0238">DNA-binding</keyword>
<feature type="transmembrane region" description="Helical" evidence="4">
    <location>
        <begin position="38"/>
        <end position="57"/>
    </location>
</feature>
<evidence type="ECO:0000259" key="5">
    <source>
        <dbReference type="PROSITE" id="PS01124"/>
    </source>
</evidence>
<dbReference type="InterPro" id="IPR018060">
    <property type="entry name" value="HTH_AraC"/>
</dbReference>
<dbReference type="OrthoDB" id="5492415at2"/>
<organism evidence="6 7">
    <name type="scientific">Tenacibaculum aiptasiae</name>
    <dbReference type="NCBI Taxonomy" id="426481"/>
    <lineage>
        <taxon>Bacteria</taxon>
        <taxon>Pseudomonadati</taxon>
        <taxon>Bacteroidota</taxon>
        <taxon>Flavobacteriia</taxon>
        <taxon>Flavobacteriales</taxon>
        <taxon>Flavobacteriaceae</taxon>
        <taxon>Tenacibaculum</taxon>
    </lineage>
</organism>
<comment type="caution">
    <text evidence="6">The sequence shown here is derived from an EMBL/GenBank/DDBJ whole genome shotgun (WGS) entry which is preliminary data.</text>
</comment>
<feature type="transmembrane region" description="Helical" evidence="4">
    <location>
        <begin position="206"/>
        <end position="226"/>
    </location>
</feature>
<accession>A0A7J5A8S6</accession>
<dbReference type="AlphaFoldDB" id="A0A7J5A8S6"/>
<reference evidence="6 7" key="1">
    <citation type="submission" date="2019-09" db="EMBL/GenBank/DDBJ databases">
        <authorList>
            <person name="Cao W.R."/>
        </authorList>
    </citation>
    <scope>NUCLEOTIDE SEQUENCE [LARGE SCALE GENOMIC DNA]</scope>
    <source>
        <strain evidence="7">a4</strain>
    </source>
</reference>
<keyword evidence="4" id="KW-0812">Transmembrane</keyword>
<proteinExistence type="predicted"/>
<dbReference type="Gene3D" id="1.10.10.60">
    <property type="entry name" value="Homeodomain-like"/>
    <property type="match status" value="2"/>
</dbReference>
<dbReference type="SUPFAM" id="SSF46689">
    <property type="entry name" value="Homeodomain-like"/>
    <property type="match status" value="1"/>
</dbReference>
<keyword evidence="1" id="KW-0805">Transcription regulation</keyword>
<evidence type="ECO:0000313" key="7">
    <source>
        <dbReference type="Proteomes" id="UP000467305"/>
    </source>
</evidence>
<dbReference type="PROSITE" id="PS01124">
    <property type="entry name" value="HTH_ARAC_FAMILY_2"/>
    <property type="match status" value="1"/>
</dbReference>
<evidence type="ECO:0000256" key="2">
    <source>
        <dbReference type="ARBA" id="ARBA00023125"/>
    </source>
</evidence>
<sequence length="379" mass="43863">MEITYSLQSTINIVLLILGVSFGILLIALHQKEQRNTFFLGVFMILFGLSTINEIVIELNLIKYYPKLEYLPFDFLWLLFPVFYLYVQDISIVPEKKKYNVLIPGIVAFLFFTGLLLFDLSLIVQVFESPIFGLIYYLGGIVYSIVIMVRTFKLITVHTKKIKNQYSTTEYKGIIWIKYFSLTILLYFMSSFVALILVVIFQESAISLLDTAFLIINMCLIFWASFKGIMQHEVKLLIPEETNTNTSELCTEKDVRKELPQENNTETKEIIDKLRAAVEEFELFKHVDLTIIDVAEKIGVHPRKLSATINSNLGSNFNQFINNYRVEYAKKLLKNNLGNNFTIEAIAHESGFKSRTSFYTAFKNSTQMTPIKYKESRFT</sequence>
<keyword evidence="4" id="KW-1133">Transmembrane helix</keyword>
<dbReference type="InterPro" id="IPR018062">
    <property type="entry name" value="HTH_AraC-typ_CS"/>
</dbReference>
<evidence type="ECO:0000256" key="3">
    <source>
        <dbReference type="ARBA" id="ARBA00023163"/>
    </source>
</evidence>